<evidence type="ECO:0000313" key="14">
    <source>
        <dbReference type="EMBL" id="CAF3694921.1"/>
    </source>
</evidence>
<sequence>MHLFYSYFYIYFSFLLIYSIQCSSFNDHLQLPQITTLLVYDKHLETPIEFDLKNGWNIRDMRKLIFIIDGHNLNSTKISLSSSVDECETNEFVSSIYNLITTASHTAISLNVELPPPPKVRSMVHLCFSHMNNSNNNNSNSSMWNSKQLSSPFFTFIREKEVIPFAAKICLILLLFCVSGFFSGLNLGLMSLSVNECQLLMHSDDANLRYYARRVLPLRKRGNFLLCSIVIANVLVNSLGTVFLDSLVHGLLAVIGSTVMIVLMGEIIPQAICSRYGLSKYLLKNHFLSSIHLIKFFLVIGAHTHMITWAAMIITGIISFPLGLILDKILGQEVTASYTREQIAGLLKRISADIEKPELDIITGVLSLRKKTVAETMTNLTDVFMLDKDRKTDAELLLEVHKHGFSRIPVYSIDRNNVIGIVKLRDFALITPEQQNLTVKHVMEFHSPRYHIALVQEVGTDNPNLDPVFQTVGIITLEDVIEDMIQREIIEEADLFTDNRSKIRNKRSYTQDYTALIKRAVKDIQPFTAGFISQDILKALLNYNVYAIIKRQSNTTNAIYLYKKGYQYDIFTLIIQGSATLESGVEKIISIVGPFSSFAANALVSEDTSIKDLHEALCHSSGQLSKLEEYFPVFTPDYNLIIHNELHVLQIHRYVWLAAVKATYRQRNEPSCKNSTPEQLLLNALDEIGSTSQTSFDKNNLTISHEKSLLENGGGVMRIYYPNGIGGGGDSVQSKNFGIEPIVSAIKTSTMPMLCGPLTVRNPLLLGVPLNAKIDHLSESGESNEFNSSMYINRMFDEDLTLNQSKQDEKNDEHDHLLTTRSCPDQGVQMLTSDNQLALTAHGHSQSDTCLLMFGDDQPTLTLETASDQTQQEDEKQQQRTSDIKDEINQKSVKPCSPS</sequence>
<protein>
    <submittedName>
        <fullName evidence="13">Uncharacterized protein</fullName>
    </submittedName>
</protein>
<name>A0A8S2DH19_9BILA</name>
<keyword evidence="6 8" id="KW-0472">Membrane</keyword>
<keyword evidence="4" id="KW-0677">Repeat</keyword>
<dbReference type="InterPro" id="IPR000644">
    <property type="entry name" value="CBS_dom"/>
</dbReference>
<feature type="transmembrane region" description="Helical" evidence="10">
    <location>
        <begin position="250"/>
        <end position="269"/>
    </location>
</feature>
<keyword evidence="5 8" id="KW-1133">Transmembrane helix</keyword>
<comment type="subcellular location">
    <subcellularLocation>
        <location evidence="1">Membrane</location>
        <topology evidence="1">Multi-pass membrane protein</topology>
    </subcellularLocation>
</comment>
<feature type="transmembrane region" description="Helical" evidence="10">
    <location>
        <begin position="306"/>
        <end position="326"/>
    </location>
</feature>
<dbReference type="CDD" id="cd04590">
    <property type="entry name" value="CBS_pair_CorC_HlyC_assoc"/>
    <property type="match status" value="1"/>
</dbReference>
<evidence type="ECO:0000259" key="11">
    <source>
        <dbReference type="PROSITE" id="PS51371"/>
    </source>
</evidence>
<dbReference type="InterPro" id="IPR045095">
    <property type="entry name" value="ACDP"/>
</dbReference>
<evidence type="ECO:0000256" key="1">
    <source>
        <dbReference type="ARBA" id="ARBA00004141"/>
    </source>
</evidence>
<evidence type="ECO:0000313" key="13">
    <source>
        <dbReference type="EMBL" id="CAF0916869.1"/>
    </source>
</evidence>
<dbReference type="Pfam" id="PF25562">
    <property type="entry name" value="CNBH_CNNM2_C"/>
    <property type="match status" value="1"/>
</dbReference>
<evidence type="ECO:0000256" key="5">
    <source>
        <dbReference type="ARBA" id="ARBA00022989"/>
    </source>
</evidence>
<evidence type="ECO:0000256" key="10">
    <source>
        <dbReference type="SAM" id="Phobius"/>
    </source>
</evidence>
<comment type="caution">
    <text evidence="13">The sequence shown here is derived from an EMBL/GenBank/DDBJ whole genome shotgun (WGS) entry which is preliminary data.</text>
</comment>
<feature type="domain" description="CNNM transmembrane" evidence="12">
    <location>
        <begin position="161"/>
        <end position="279"/>
    </location>
</feature>
<feature type="transmembrane region" description="Helical" evidence="10">
    <location>
        <begin position="223"/>
        <end position="244"/>
    </location>
</feature>
<gene>
    <name evidence="13" type="ORF">OVA965_LOCUS10413</name>
    <name evidence="14" type="ORF">TMI583_LOCUS10409</name>
</gene>
<dbReference type="GO" id="GO:0022857">
    <property type="term" value="F:transmembrane transporter activity"/>
    <property type="evidence" value="ECO:0007669"/>
    <property type="project" value="TreeGrafter"/>
</dbReference>
<dbReference type="InterPro" id="IPR044751">
    <property type="entry name" value="Ion_transp-like_CBS"/>
</dbReference>
<dbReference type="InterPro" id="IPR046342">
    <property type="entry name" value="CBS_dom_sf"/>
</dbReference>
<dbReference type="PANTHER" id="PTHR12064:SF94">
    <property type="entry name" value="UNEXTENDED PROTEIN"/>
    <property type="match status" value="1"/>
</dbReference>
<evidence type="ECO:0000256" key="7">
    <source>
        <dbReference type="PROSITE-ProRule" id="PRU00703"/>
    </source>
</evidence>
<comment type="similarity">
    <text evidence="2">Belongs to the ACDP family.</text>
</comment>
<dbReference type="Proteomes" id="UP000677228">
    <property type="component" value="Unassembled WGS sequence"/>
</dbReference>
<evidence type="ECO:0000256" key="2">
    <source>
        <dbReference type="ARBA" id="ARBA00010484"/>
    </source>
</evidence>
<dbReference type="Pfam" id="PF01595">
    <property type="entry name" value="CNNM"/>
    <property type="match status" value="1"/>
</dbReference>
<dbReference type="PROSITE" id="PS51846">
    <property type="entry name" value="CNNM"/>
    <property type="match status" value="1"/>
</dbReference>
<dbReference type="PROSITE" id="PS51371">
    <property type="entry name" value="CBS"/>
    <property type="match status" value="1"/>
</dbReference>
<evidence type="ECO:0000256" key="3">
    <source>
        <dbReference type="ARBA" id="ARBA00022692"/>
    </source>
</evidence>
<feature type="compositionally biased region" description="Basic and acidic residues" evidence="9">
    <location>
        <begin position="873"/>
        <end position="889"/>
    </location>
</feature>
<dbReference type="Proteomes" id="UP000682733">
    <property type="component" value="Unassembled WGS sequence"/>
</dbReference>
<dbReference type="EMBL" id="CAJOBA010003851">
    <property type="protein sequence ID" value="CAF3694921.1"/>
    <property type="molecule type" value="Genomic_DNA"/>
</dbReference>
<keyword evidence="7" id="KW-0129">CBS domain</keyword>
<evidence type="ECO:0000259" key="12">
    <source>
        <dbReference type="PROSITE" id="PS51846"/>
    </source>
</evidence>
<proteinExistence type="inferred from homology"/>
<dbReference type="SUPFAM" id="SSF54631">
    <property type="entry name" value="CBS-domain pair"/>
    <property type="match status" value="1"/>
</dbReference>
<dbReference type="Gene3D" id="3.10.580.10">
    <property type="entry name" value="CBS-domain"/>
    <property type="match status" value="1"/>
</dbReference>
<organism evidence="13 15">
    <name type="scientific">Didymodactylos carnosus</name>
    <dbReference type="NCBI Taxonomy" id="1234261"/>
    <lineage>
        <taxon>Eukaryota</taxon>
        <taxon>Metazoa</taxon>
        <taxon>Spiralia</taxon>
        <taxon>Gnathifera</taxon>
        <taxon>Rotifera</taxon>
        <taxon>Eurotatoria</taxon>
        <taxon>Bdelloidea</taxon>
        <taxon>Philodinida</taxon>
        <taxon>Philodinidae</taxon>
        <taxon>Didymodactylos</taxon>
    </lineage>
</organism>
<evidence type="ECO:0000256" key="8">
    <source>
        <dbReference type="PROSITE-ProRule" id="PRU01193"/>
    </source>
</evidence>
<dbReference type="EMBL" id="CAJNOK010003850">
    <property type="protein sequence ID" value="CAF0916869.1"/>
    <property type="molecule type" value="Genomic_DNA"/>
</dbReference>
<evidence type="ECO:0000256" key="6">
    <source>
        <dbReference type="ARBA" id="ARBA00023136"/>
    </source>
</evidence>
<reference evidence="13" key="1">
    <citation type="submission" date="2021-02" db="EMBL/GenBank/DDBJ databases">
        <authorList>
            <person name="Nowell W R."/>
        </authorList>
    </citation>
    <scope>NUCLEOTIDE SEQUENCE</scope>
</reference>
<keyword evidence="3 8" id="KW-0812">Transmembrane</keyword>
<feature type="transmembrane region" description="Helical" evidence="10">
    <location>
        <begin position="162"/>
        <end position="182"/>
    </location>
</feature>
<evidence type="ECO:0000313" key="15">
    <source>
        <dbReference type="Proteomes" id="UP000677228"/>
    </source>
</evidence>
<dbReference type="PANTHER" id="PTHR12064">
    <property type="entry name" value="METAL TRANSPORTER CNNM"/>
    <property type="match status" value="1"/>
</dbReference>
<dbReference type="GO" id="GO:0005886">
    <property type="term" value="C:plasma membrane"/>
    <property type="evidence" value="ECO:0007669"/>
    <property type="project" value="TreeGrafter"/>
</dbReference>
<feature type="region of interest" description="Disordered" evidence="9">
    <location>
        <begin position="861"/>
        <end position="899"/>
    </location>
</feature>
<feature type="domain" description="CBS" evidence="11">
    <location>
        <begin position="377"/>
        <end position="437"/>
    </location>
</feature>
<evidence type="ECO:0000256" key="4">
    <source>
        <dbReference type="ARBA" id="ARBA00022737"/>
    </source>
</evidence>
<dbReference type="GO" id="GO:0010960">
    <property type="term" value="P:magnesium ion homeostasis"/>
    <property type="evidence" value="ECO:0007669"/>
    <property type="project" value="InterPro"/>
</dbReference>
<accession>A0A8S2DH19</accession>
<dbReference type="AlphaFoldDB" id="A0A8S2DH19"/>
<dbReference type="InterPro" id="IPR002550">
    <property type="entry name" value="CNNM"/>
</dbReference>
<evidence type="ECO:0000256" key="9">
    <source>
        <dbReference type="SAM" id="MobiDB-lite"/>
    </source>
</evidence>